<evidence type="ECO:0000256" key="1">
    <source>
        <dbReference type="ARBA" id="ARBA00022857"/>
    </source>
</evidence>
<name>A0A178ZXZ4_9EURO</name>
<dbReference type="STRING" id="1367422.A0A178ZXZ4"/>
<feature type="domain" description="NmrA-like" evidence="3">
    <location>
        <begin position="14"/>
        <end position="276"/>
    </location>
</feature>
<dbReference type="RefSeq" id="XP_018698095.1">
    <property type="nucleotide sequence ID" value="XM_018832216.1"/>
</dbReference>
<evidence type="ECO:0000256" key="2">
    <source>
        <dbReference type="ARBA" id="ARBA00023002"/>
    </source>
</evidence>
<keyword evidence="5" id="KW-1185">Reference proteome</keyword>
<dbReference type="Proteomes" id="UP000078343">
    <property type="component" value="Unassembled WGS sequence"/>
</dbReference>
<dbReference type="InterPro" id="IPR051609">
    <property type="entry name" value="NmrA/Isoflavone_reductase-like"/>
</dbReference>
<dbReference type="GeneID" id="30004870"/>
<dbReference type="InterPro" id="IPR008030">
    <property type="entry name" value="NmrA-like"/>
</dbReference>
<evidence type="ECO:0000313" key="5">
    <source>
        <dbReference type="Proteomes" id="UP000078343"/>
    </source>
</evidence>
<dbReference type="Gene3D" id="3.40.50.720">
    <property type="entry name" value="NAD(P)-binding Rossmann-like Domain"/>
    <property type="match status" value="1"/>
</dbReference>
<protein>
    <recommendedName>
        <fullName evidence="3">NmrA-like domain-containing protein</fullName>
    </recommendedName>
</protein>
<dbReference type="PANTHER" id="PTHR47706:SF6">
    <property type="entry name" value="NMRA-LIKE FAMILY PROTEIN (AFU_ORTHOLOGUE AFUA_6G00280)"/>
    <property type="match status" value="1"/>
</dbReference>
<evidence type="ECO:0000259" key="3">
    <source>
        <dbReference type="Pfam" id="PF05368"/>
    </source>
</evidence>
<dbReference type="GO" id="GO:0016491">
    <property type="term" value="F:oxidoreductase activity"/>
    <property type="evidence" value="ECO:0007669"/>
    <property type="project" value="UniProtKB-KW"/>
</dbReference>
<reference evidence="4 5" key="1">
    <citation type="submission" date="2016-04" db="EMBL/GenBank/DDBJ databases">
        <title>Draft genome of Fonsecaea erecta CBS 125763.</title>
        <authorList>
            <person name="Weiss V.A."/>
            <person name="Vicente V.A."/>
            <person name="Raittz R.T."/>
            <person name="Moreno L.F."/>
            <person name="De Souza E.M."/>
            <person name="Pedrosa F.O."/>
            <person name="Steffens M.B."/>
            <person name="Faoro H."/>
            <person name="Tadra-Sfeir M.Z."/>
            <person name="Najafzadeh M.J."/>
            <person name="Felipe M.S."/>
            <person name="Teixeira M."/>
            <person name="Sun J."/>
            <person name="Xi L."/>
            <person name="Gomes R."/>
            <person name="De Azevedo C.M."/>
            <person name="Salgado C.G."/>
            <person name="Da Silva M.B."/>
            <person name="Nascimento M.F."/>
            <person name="Queiroz-Telles F."/>
            <person name="Attili D.S."/>
            <person name="Gorbushina A."/>
        </authorList>
    </citation>
    <scope>NUCLEOTIDE SEQUENCE [LARGE SCALE GENOMIC DNA]</scope>
    <source>
        <strain evidence="4 5">CBS 125763</strain>
    </source>
</reference>
<evidence type="ECO:0000313" key="4">
    <source>
        <dbReference type="EMBL" id="OAP64728.1"/>
    </source>
</evidence>
<keyword evidence="2" id="KW-0560">Oxidoreductase</keyword>
<accession>A0A178ZXZ4</accession>
<dbReference type="InterPro" id="IPR036291">
    <property type="entry name" value="NAD(P)-bd_dom_sf"/>
</dbReference>
<sequence length="365" mass="39577">MASQQEQQALPPRTKSILVLGAGELGLAMLHAILAHPRFSPATTTRLTLLIRPRSLAHPTPAQQALQAELRSRGVDIIAGDIEASSQAALAALFAPFTAVIHAGGMTLPRGTVTKVTRAVLEARVPYYVPWQYGVDYDVIGREGGQGMFSEQIDVRELLRGQETTTTDWVIVSCGIFMSFLFEDFWGVVKRLPSPPASSSAIEGNRAAAAAAGREKIQITALNSWDDLITTTTAADIGKCTAELLFTPDAPVNTPVYIAGDTLTYRELADTIERAVADVDVGVDSEVVRQVWPLGHLRAESEADPGDMIKRYRVVFAEGKGLSWPKGEERTWSARQGFKMVGVDEYVRSTFLPSLGGGRSHGEMR</sequence>
<dbReference type="Pfam" id="PF05368">
    <property type="entry name" value="NmrA"/>
    <property type="match status" value="1"/>
</dbReference>
<dbReference type="SUPFAM" id="SSF51735">
    <property type="entry name" value="NAD(P)-binding Rossmann-fold domains"/>
    <property type="match status" value="1"/>
</dbReference>
<organism evidence="4 5">
    <name type="scientific">Fonsecaea erecta</name>
    <dbReference type="NCBI Taxonomy" id="1367422"/>
    <lineage>
        <taxon>Eukaryota</taxon>
        <taxon>Fungi</taxon>
        <taxon>Dikarya</taxon>
        <taxon>Ascomycota</taxon>
        <taxon>Pezizomycotina</taxon>
        <taxon>Eurotiomycetes</taxon>
        <taxon>Chaetothyriomycetidae</taxon>
        <taxon>Chaetothyriales</taxon>
        <taxon>Herpotrichiellaceae</taxon>
        <taxon>Fonsecaea</taxon>
    </lineage>
</organism>
<proteinExistence type="predicted"/>
<dbReference type="AlphaFoldDB" id="A0A178ZXZ4"/>
<dbReference type="OrthoDB" id="5283654at2759"/>
<dbReference type="EMBL" id="LVYI01000001">
    <property type="protein sequence ID" value="OAP64728.1"/>
    <property type="molecule type" value="Genomic_DNA"/>
</dbReference>
<gene>
    <name evidence="4" type="ORF">AYL99_00700</name>
</gene>
<keyword evidence="1" id="KW-0521">NADP</keyword>
<comment type="caution">
    <text evidence="4">The sequence shown here is derived from an EMBL/GenBank/DDBJ whole genome shotgun (WGS) entry which is preliminary data.</text>
</comment>
<dbReference type="PANTHER" id="PTHR47706">
    <property type="entry name" value="NMRA-LIKE FAMILY PROTEIN"/>
    <property type="match status" value="1"/>
</dbReference>